<dbReference type="Proteomes" id="UP000321175">
    <property type="component" value="Unassembled WGS sequence"/>
</dbReference>
<evidence type="ECO:0000313" key="1">
    <source>
        <dbReference type="EMBL" id="GEL80075.1"/>
    </source>
</evidence>
<evidence type="ECO:0000313" key="2">
    <source>
        <dbReference type="Proteomes" id="UP000321175"/>
    </source>
</evidence>
<sequence>MNKRQRKKKTTEPVYIFHGHDVVSPNMWKNGNYRTRLLYKLAVKYGLLEQTREYKL</sequence>
<name>A0ABQ0VCF7_ENTMU</name>
<dbReference type="EMBL" id="BJWA01000007">
    <property type="protein sequence ID" value="GEL80075.1"/>
    <property type="molecule type" value="Genomic_DNA"/>
</dbReference>
<proteinExistence type="predicted"/>
<comment type="caution">
    <text evidence="1">The sequence shown here is derived from an EMBL/GenBank/DDBJ whole genome shotgun (WGS) entry which is preliminary data.</text>
</comment>
<evidence type="ECO:0008006" key="3">
    <source>
        <dbReference type="Google" id="ProtNLM"/>
    </source>
</evidence>
<gene>
    <name evidence="1" type="ORF">EMU01_12190</name>
</gene>
<accession>A0ABQ0VCF7</accession>
<reference evidence="1 2" key="1">
    <citation type="submission" date="2019-07" db="EMBL/GenBank/DDBJ databases">
        <title>Whole genome shotgun sequence of Enterococcus mundtii NBRC 100490.</title>
        <authorList>
            <person name="Hosoyama A."/>
            <person name="Uohara A."/>
            <person name="Ohji S."/>
            <person name="Ichikawa N."/>
        </authorList>
    </citation>
    <scope>NUCLEOTIDE SEQUENCE [LARGE SCALE GENOMIC DNA]</scope>
    <source>
        <strain evidence="1 2">NBRC 100490</strain>
    </source>
</reference>
<organism evidence="1 2">
    <name type="scientific">Enterococcus mundtii</name>
    <dbReference type="NCBI Taxonomy" id="53346"/>
    <lineage>
        <taxon>Bacteria</taxon>
        <taxon>Bacillati</taxon>
        <taxon>Bacillota</taxon>
        <taxon>Bacilli</taxon>
        <taxon>Lactobacillales</taxon>
        <taxon>Enterococcaceae</taxon>
        <taxon>Enterococcus</taxon>
    </lineage>
</organism>
<protein>
    <recommendedName>
        <fullName evidence="3">Transcriptional regulator</fullName>
    </recommendedName>
</protein>
<keyword evidence="2" id="KW-1185">Reference proteome</keyword>